<gene>
    <name evidence="1" type="ORF">BN2475_90214</name>
</gene>
<proteinExistence type="predicted"/>
<protein>
    <submittedName>
        <fullName evidence="1">Uncharacterized protein</fullName>
    </submittedName>
</protein>
<dbReference type="STRING" id="1247936.BN2475_90214"/>
<sequence length="57" mass="5905">MGAPSRAKLVGEAVQAPVCSEGFTGLRWRVSFAVAAVLTQAADWLTGPRLTGCAMVV</sequence>
<evidence type="ECO:0000313" key="1">
    <source>
        <dbReference type="EMBL" id="SIT36799.1"/>
    </source>
</evidence>
<evidence type="ECO:0000313" key="2">
    <source>
        <dbReference type="Proteomes" id="UP000187012"/>
    </source>
</evidence>
<keyword evidence="2" id="KW-1185">Reference proteome</keyword>
<accession>A0A1N7RNT9</accession>
<dbReference type="Proteomes" id="UP000187012">
    <property type="component" value="Unassembled WGS sequence"/>
</dbReference>
<name>A0A1N7RNT9_9BURK</name>
<dbReference type="AlphaFoldDB" id="A0A1N7RNT9"/>
<reference evidence="1 2" key="1">
    <citation type="submission" date="2016-12" db="EMBL/GenBank/DDBJ databases">
        <authorList>
            <person name="Song W.-J."/>
            <person name="Kurnit D.M."/>
        </authorList>
    </citation>
    <scope>NUCLEOTIDE SEQUENCE [LARGE SCALE GENOMIC DNA]</scope>
    <source>
        <strain evidence="1 2">STM7296</strain>
    </source>
</reference>
<organism evidence="1 2">
    <name type="scientific">Paraburkholderia ribeironis</name>
    <dbReference type="NCBI Taxonomy" id="1247936"/>
    <lineage>
        <taxon>Bacteria</taxon>
        <taxon>Pseudomonadati</taxon>
        <taxon>Pseudomonadota</taxon>
        <taxon>Betaproteobacteria</taxon>
        <taxon>Burkholderiales</taxon>
        <taxon>Burkholderiaceae</taxon>
        <taxon>Paraburkholderia</taxon>
    </lineage>
</organism>
<dbReference type="EMBL" id="CYGX02000009">
    <property type="protein sequence ID" value="SIT36799.1"/>
    <property type="molecule type" value="Genomic_DNA"/>
</dbReference>